<proteinExistence type="predicted"/>
<evidence type="ECO:0000313" key="3">
    <source>
        <dbReference type="Proteomes" id="UP001159363"/>
    </source>
</evidence>
<organism evidence="2 3">
    <name type="scientific">Dryococelus australis</name>
    <dbReference type="NCBI Taxonomy" id="614101"/>
    <lineage>
        <taxon>Eukaryota</taxon>
        <taxon>Metazoa</taxon>
        <taxon>Ecdysozoa</taxon>
        <taxon>Arthropoda</taxon>
        <taxon>Hexapoda</taxon>
        <taxon>Insecta</taxon>
        <taxon>Pterygota</taxon>
        <taxon>Neoptera</taxon>
        <taxon>Polyneoptera</taxon>
        <taxon>Phasmatodea</taxon>
        <taxon>Verophasmatodea</taxon>
        <taxon>Anareolatae</taxon>
        <taxon>Phasmatidae</taxon>
        <taxon>Eurycanthinae</taxon>
        <taxon>Dryococelus</taxon>
    </lineage>
</organism>
<dbReference type="EMBL" id="JARBHB010000010">
    <property type="protein sequence ID" value="KAJ8873451.1"/>
    <property type="molecule type" value="Genomic_DNA"/>
</dbReference>
<reference evidence="2 3" key="1">
    <citation type="submission" date="2023-02" db="EMBL/GenBank/DDBJ databases">
        <title>LHISI_Scaffold_Assembly.</title>
        <authorList>
            <person name="Stuart O.P."/>
            <person name="Cleave R."/>
            <person name="Magrath M.J.L."/>
            <person name="Mikheyev A.S."/>
        </authorList>
    </citation>
    <scope>NUCLEOTIDE SEQUENCE [LARGE SCALE GENOMIC DNA]</scope>
    <source>
        <strain evidence="2">Daus_M_001</strain>
        <tissue evidence="2">Leg muscle</tissue>
    </source>
</reference>
<dbReference type="Proteomes" id="UP001159363">
    <property type="component" value="Chromosome 9"/>
</dbReference>
<feature type="domain" description="Mutator-like transposase" evidence="1">
    <location>
        <begin position="7"/>
        <end position="103"/>
    </location>
</feature>
<accession>A0ABQ9GN50</accession>
<evidence type="ECO:0000259" key="1">
    <source>
        <dbReference type="Pfam" id="PF20700"/>
    </source>
</evidence>
<sequence>MPVWSEKDPEKIDVNTAAVSGTISSGGGQAQLEEVFSAVDVPVIPTVEALEEMQTAALKEARLAKEKREVDSDSIPTIMAVADDCWSKRSYRTNYTAVSGVVCT</sequence>
<protein>
    <recommendedName>
        <fullName evidence="1">Mutator-like transposase domain-containing protein</fullName>
    </recommendedName>
</protein>
<comment type="caution">
    <text evidence="2">The sequence shown here is derived from an EMBL/GenBank/DDBJ whole genome shotgun (WGS) entry which is preliminary data.</text>
</comment>
<dbReference type="InterPro" id="IPR049012">
    <property type="entry name" value="Mutator_transp_dom"/>
</dbReference>
<name>A0ABQ9GN50_9NEOP</name>
<gene>
    <name evidence="2" type="ORF">PR048_024268</name>
</gene>
<evidence type="ECO:0000313" key="2">
    <source>
        <dbReference type="EMBL" id="KAJ8873451.1"/>
    </source>
</evidence>
<keyword evidence="3" id="KW-1185">Reference proteome</keyword>
<dbReference type="Pfam" id="PF20700">
    <property type="entry name" value="Mutator"/>
    <property type="match status" value="1"/>
</dbReference>